<feature type="signal peptide" evidence="2">
    <location>
        <begin position="1"/>
        <end position="22"/>
    </location>
</feature>
<comment type="caution">
    <text evidence="3">The sequence shown here is derived from an EMBL/GenBank/DDBJ whole genome shotgun (WGS) entry which is preliminary data.</text>
</comment>
<dbReference type="AlphaFoldDB" id="A0A5J4UFE0"/>
<evidence type="ECO:0000256" key="2">
    <source>
        <dbReference type="SAM" id="SignalP"/>
    </source>
</evidence>
<feature type="transmembrane region" description="Helical" evidence="1">
    <location>
        <begin position="382"/>
        <end position="401"/>
    </location>
</feature>
<dbReference type="EMBL" id="SNRW01017053">
    <property type="protein sequence ID" value="KAA6368741.1"/>
    <property type="molecule type" value="Genomic_DNA"/>
</dbReference>
<reference evidence="3 4" key="1">
    <citation type="submission" date="2019-03" db="EMBL/GenBank/DDBJ databases">
        <title>Single cell metagenomics reveals metabolic interactions within the superorganism composed of flagellate Streblomastix strix and complex community of Bacteroidetes bacteria on its surface.</title>
        <authorList>
            <person name="Treitli S.C."/>
            <person name="Kolisko M."/>
            <person name="Husnik F."/>
            <person name="Keeling P."/>
            <person name="Hampl V."/>
        </authorList>
    </citation>
    <scope>NUCLEOTIDE SEQUENCE [LARGE SCALE GENOMIC DNA]</scope>
    <source>
        <strain evidence="3">ST1C</strain>
    </source>
</reference>
<protein>
    <submittedName>
        <fullName evidence="3">Uncharacterized protein</fullName>
    </submittedName>
</protein>
<proteinExistence type="predicted"/>
<organism evidence="3 4">
    <name type="scientific">Streblomastix strix</name>
    <dbReference type="NCBI Taxonomy" id="222440"/>
    <lineage>
        <taxon>Eukaryota</taxon>
        <taxon>Metamonada</taxon>
        <taxon>Preaxostyla</taxon>
        <taxon>Oxymonadida</taxon>
        <taxon>Streblomastigidae</taxon>
        <taxon>Streblomastix</taxon>
    </lineage>
</organism>
<keyword evidence="1" id="KW-1133">Transmembrane helix</keyword>
<gene>
    <name evidence="3" type="ORF">EZS28_035732</name>
</gene>
<feature type="chain" id="PRO_5023834366" evidence="2">
    <location>
        <begin position="23"/>
        <end position="402"/>
    </location>
</feature>
<evidence type="ECO:0000313" key="3">
    <source>
        <dbReference type="EMBL" id="KAA6368741.1"/>
    </source>
</evidence>
<keyword evidence="2" id="KW-0732">Signal</keyword>
<sequence length="402" mass="44092">MLSYMAFNKLLLVFILISISLCGTHKRGIRQSFSRTRTNVGYLFEEKVLYFGEGTINDEGELIIDLDDLEYQFDKDVVPFSERNPYRAGTAITNNSFLAVTLPSGGFEELKTSQALNLDEEMCNFVNQTYNSLTYALLGYTALALQGADIAPSITYIMKNYPTKSINRKEGQDDDESVLQQPTCVDNTNNQITFAVHKSGVVGSDCIPNTEVPLSTTECTLPDGIYEKYLVGFKYANFFGGDNDAVKEALIKFGPAFVTNYGQLIIGWDSENWTTVIRSHDTGMYILDTKKIDPDAGGLQGYLYAQVDGDDTPVIPPADCSGKTEAECACIESDTRPFCITCTAKDVPSSECQCPADASGTYTKAQCEEDKASTEKEATGSFRVTLSVIVTAVVLPVLALFI</sequence>
<accession>A0A5J4UFE0</accession>
<keyword evidence="1" id="KW-0812">Transmembrane</keyword>
<name>A0A5J4UFE0_9EUKA</name>
<evidence type="ECO:0000313" key="4">
    <source>
        <dbReference type="Proteomes" id="UP000324800"/>
    </source>
</evidence>
<dbReference type="Proteomes" id="UP000324800">
    <property type="component" value="Unassembled WGS sequence"/>
</dbReference>
<keyword evidence="1" id="KW-0472">Membrane</keyword>
<evidence type="ECO:0000256" key="1">
    <source>
        <dbReference type="SAM" id="Phobius"/>
    </source>
</evidence>